<protein>
    <submittedName>
        <fullName evidence="2">Uncharacterized protein</fullName>
    </submittedName>
</protein>
<evidence type="ECO:0000256" key="1">
    <source>
        <dbReference type="SAM" id="Phobius"/>
    </source>
</evidence>
<evidence type="ECO:0000313" key="2">
    <source>
        <dbReference type="EMBL" id="KKK57866.1"/>
    </source>
</evidence>
<keyword evidence="1" id="KW-0812">Transmembrane</keyword>
<reference evidence="2" key="1">
    <citation type="journal article" date="2015" name="Nature">
        <title>Complex archaea that bridge the gap between prokaryotes and eukaryotes.</title>
        <authorList>
            <person name="Spang A."/>
            <person name="Saw J.H."/>
            <person name="Jorgensen S.L."/>
            <person name="Zaremba-Niedzwiedzka K."/>
            <person name="Martijn J."/>
            <person name="Lind A.E."/>
            <person name="van Eijk R."/>
            <person name="Schleper C."/>
            <person name="Guy L."/>
            <person name="Ettema T.J."/>
        </authorList>
    </citation>
    <scope>NUCLEOTIDE SEQUENCE</scope>
</reference>
<accession>A0A0F8ZCX9</accession>
<name>A0A0F8ZCX9_9ZZZZ</name>
<keyword evidence="1" id="KW-1133">Transmembrane helix</keyword>
<gene>
    <name evidence="2" type="ORF">LCGC14_3050150</name>
</gene>
<sequence>MGYKTERIVLSIILCLSPLLAITAAFLMQWEMGMLFIMPFIASAVGLSLIDILRKRGS</sequence>
<organism evidence="2">
    <name type="scientific">marine sediment metagenome</name>
    <dbReference type="NCBI Taxonomy" id="412755"/>
    <lineage>
        <taxon>unclassified sequences</taxon>
        <taxon>metagenomes</taxon>
        <taxon>ecological metagenomes</taxon>
    </lineage>
</organism>
<proteinExistence type="predicted"/>
<feature type="transmembrane region" description="Helical" evidence="1">
    <location>
        <begin position="34"/>
        <end position="53"/>
    </location>
</feature>
<dbReference type="AlphaFoldDB" id="A0A0F8ZCX9"/>
<keyword evidence="1" id="KW-0472">Membrane</keyword>
<comment type="caution">
    <text evidence="2">The sequence shown here is derived from an EMBL/GenBank/DDBJ whole genome shotgun (WGS) entry which is preliminary data.</text>
</comment>
<dbReference type="EMBL" id="LAZR01064262">
    <property type="protein sequence ID" value="KKK57866.1"/>
    <property type="molecule type" value="Genomic_DNA"/>
</dbReference>
<feature type="transmembrane region" description="Helical" evidence="1">
    <location>
        <begin position="7"/>
        <end position="28"/>
    </location>
</feature>